<keyword evidence="3" id="KW-0862">Zinc</keyword>
<keyword evidence="7" id="KW-0539">Nucleus</keyword>
<dbReference type="SMART" id="SM00906">
    <property type="entry name" value="Fungal_trans"/>
    <property type="match status" value="1"/>
</dbReference>
<keyword evidence="5" id="KW-0238">DNA-binding</keyword>
<dbReference type="PANTHER" id="PTHR31845:SF17">
    <property type="entry name" value="ZN(II)2CYS6 TRANSCRIPTION FACTOR (EUROFUNG)"/>
    <property type="match status" value="1"/>
</dbReference>
<evidence type="ECO:0000313" key="10">
    <source>
        <dbReference type="Proteomes" id="UP001610334"/>
    </source>
</evidence>
<dbReference type="SUPFAM" id="SSF57701">
    <property type="entry name" value="Zn2/Cys6 DNA-binding domain"/>
    <property type="match status" value="1"/>
</dbReference>
<evidence type="ECO:0000256" key="7">
    <source>
        <dbReference type="ARBA" id="ARBA00023242"/>
    </source>
</evidence>
<evidence type="ECO:0000259" key="8">
    <source>
        <dbReference type="PROSITE" id="PS50048"/>
    </source>
</evidence>
<dbReference type="SMART" id="SM00066">
    <property type="entry name" value="GAL4"/>
    <property type="match status" value="1"/>
</dbReference>
<organism evidence="9 10">
    <name type="scientific">Aspergillus granulosus</name>
    <dbReference type="NCBI Taxonomy" id="176169"/>
    <lineage>
        <taxon>Eukaryota</taxon>
        <taxon>Fungi</taxon>
        <taxon>Dikarya</taxon>
        <taxon>Ascomycota</taxon>
        <taxon>Pezizomycotina</taxon>
        <taxon>Eurotiomycetes</taxon>
        <taxon>Eurotiomycetidae</taxon>
        <taxon>Eurotiales</taxon>
        <taxon>Aspergillaceae</taxon>
        <taxon>Aspergillus</taxon>
        <taxon>Aspergillus subgen. Nidulantes</taxon>
    </lineage>
</organism>
<comment type="caution">
    <text evidence="9">The sequence shown here is derived from an EMBL/GenBank/DDBJ whole genome shotgun (WGS) entry which is preliminary data.</text>
</comment>
<dbReference type="EMBL" id="JBFXLT010000053">
    <property type="protein sequence ID" value="KAL2811849.1"/>
    <property type="molecule type" value="Genomic_DNA"/>
</dbReference>
<comment type="subcellular location">
    <subcellularLocation>
        <location evidence="1">Nucleus</location>
    </subcellularLocation>
</comment>
<keyword evidence="10" id="KW-1185">Reference proteome</keyword>
<dbReference type="InterPro" id="IPR051089">
    <property type="entry name" value="prtT"/>
</dbReference>
<dbReference type="CDD" id="cd00067">
    <property type="entry name" value="GAL4"/>
    <property type="match status" value="1"/>
</dbReference>
<dbReference type="PANTHER" id="PTHR31845">
    <property type="entry name" value="FINGER DOMAIN PROTEIN, PUTATIVE-RELATED"/>
    <property type="match status" value="1"/>
</dbReference>
<reference evidence="9 10" key="1">
    <citation type="submission" date="2024-07" db="EMBL/GenBank/DDBJ databases">
        <title>Section-level genome sequencing and comparative genomics of Aspergillus sections Usti and Cavernicolus.</title>
        <authorList>
            <consortium name="Lawrence Berkeley National Laboratory"/>
            <person name="Nybo J.L."/>
            <person name="Vesth T.C."/>
            <person name="Theobald S."/>
            <person name="Frisvad J.C."/>
            <person name="Larsen T.O."/>
            <person name="Kjaerboelling I."/>
            <person name="Rothschild-Mancinelli K."/>
            <person name="Lyhne E.K."/>
            <person name="Kogle M.E."/>
            <person name="Barry K."/>
            <person name="Clum A."/>
            <person name="Na H."/>
            <person name="Ledsgaard L."/>
            <person name="Lin J."/>
            <person name="Lipzen A."/>
            <person name="Kuo A."/>
            <person name="Riley R."/>
            <person name="Mondo S."/>
            <person name="Labutti K."/>
            <person name="Haridas S."/>
            <person name="Pangalinan J."/>
            <person name="Salamov A.A."/>
            <person name="Simmons B.A."/>
            <person name="Magnuson J.K."/>
            <person name="Chen J."/>
            <person name="Drula E."/>
            <person name="Henrissat B."/>
            <person name="Wiebenga A."/>
            <person name="Lubbers R.J."/>
            <person name="Gomes A.C."/>
            <person name="Makela M.R."/>
            <person name="Stajich J."/>
            <person name="Grigoriev I.V."/>
            <person name="Mortensen U.H."/>
            <person name="De Vries R.P."/>
            <person name="Baker S.E."/>
            <person name="Andersen M.R."/>
        </authorList>
    </citation>
    <scope>NUCLEOTIDE SEQUENCE [LARGE SCALE GENOMIC DNA]</scope>
    <source>
        <strain evidence="9 10">CBS 588.65</strain>
    </source>
</reference>
<dbReference type="Gene3D" id="4.10.240.10">
    <property type="entry name" value="Zn(2)-C6 fungal-type DNA-binding domain"/>
    <property type="match status" value="1"/>
</dbReference>
<feature type="domain" description="Zn(2)-C6 fungal-type" evidence="8">
    <location>
        <begin position="19"/>
        <end position="51"/>
    </location>
</feature>
<evidence type="ECO:0000256" key="2">
    <source>
        <dbReference type="ARBA" id="ARBA00022723"/>
    </source>
</evidence>
<accession>A0ABR4H8R1</accession>
<sequence length="675" mass="74886">MDEYRSTQRTPPVSKRPTACVQCQKHKVRCVLIGRKPPCQRCLGKHVPCVFKKDPTYPLPSSENRLLSALLNDLETLQSAVNELRAAGALPNLPALQSPAALSGLCSGTKSSDNGLGQDTYASGDMGAELIDRHPETPSRDEATATQPPIQSLYQITHLRSLRSQHLGIAEETAAASREPDDLISRNIISISDAKMLVNRYLQKTDHYLYGIASDYNNLREIREASPLLLTAILTVQALQSSDSEQLYRVCYSEFRTLVAGFLFSHLVTLEDLRGLCIACFWLSDISWSISSLAIRRAVELDLHKSFPMAVDALTDKPPTAAPDKRTKKLIDSVRIWYLLYICDQHLAILYGRPYIMREDEAIQNCALYLAVNRTPTDIRILSQVALLQILRSVSETFGQDSKRRMPLLLKPQLDAFLRQLDQWVNHWLGIGQDHPIIGAYPAKAIMLHHHFSKLLVSSHVFRGLGRDPVQDPLPVEFRSLAAVAIDSARSVLDFTVNDSDIVEAFVGIPHYYLTMVAFACSFLLKTAKIYGNRVSIDSDVVINAIGPVITLCRKVSCTTYHLAHWIGRGLQALLSDYIKSLPDDTHSRFSEMHPLQHMPPQQSHAGPSTGQTMDLDGSNAAWAPDPVGLYGDNLLSSALFEGLLQPDPDTNLFGFPLDPSTSFASLEHMGLGML</sequence>
<keyword evidence="4" id="KW-0805">Transcription regulation</keyword>
<dbReference type="InterPro" id="IPR036864">
    <property type="entry name" value="Zn2-C6_fun-type_DNA-bd_sf"/>
</dbReference>
<proteinExistence type="predicted"/>
<dbReference type="CDD" id="cd12148">
    <property type="entry name" value="fungal_TF_MHR"/>
    <property type="match status" value="1"/>
</dbReference>
<evidence type="ECO:0000256" key="1">
    <source>
        <dbReference type="ARBA" id="ARBA00004123"/>
    </source>
</evidence>
<dbReference type="PROSITE" id="PS50048">
    <property type="entry name" value="ZN2_CY6_FUNGAL_2"/>
    <property type="match status" value="1"/>
</dbReference>
<dbReference type="Pfam" id="PF00172">
    <property type="entry name" value="Zn_clus"/>
    <property type="match status" value="1"/>
</dbReference>
<name>A0ABR4H8R1_9EURO</name>
<keyword evidence="6" id="KW-0804">Transcription</keyword>
<protein>
    <recommendedName>
        <fullName evidence="8">Zn(2)-C6 fungal-type domain-containing protein</fullName>
    </recommendedName>
</protein>
<evidence type="ECO:0000256" key="3">
    <source>
        <dbReference type="ARBA" id="ARBA00022833"/>
    </source>
</evidence>
<evidence type="ECO:0000256" key="5">
    <source>
        <dbReference type="ARBA" id="ARBA00023125"/>
    </source>
</evidence>
<dbReference type="Proteomes" id="UP001610334">
    <property type="component" value="Unassembled WGS sequence"/>
</dbReference>
<evidence type="ECO:0000313" key="9">
    <source>
        <dbReference type="EMBL" id="KAL2811849.1"/>
    </source>
</evidence>
<dbReference type="InterPro" id="IPR007219">
    <property type="entry name" value="XnlR_reg_dom"/>
</dbReference>
<evidence type="ECO:0000256" key="4">
    <source>
        <dbReference type="ARBA" id="ARBA00023015"/>
    </source>
</evidence>
<keyword evidence="2" id="KW-0479">Metal-binding</keyword>
<dbReference type="InterPro" id="IPR001138">
    <property type="entry name" value="Zn2Cys6_DnaBD"/>
</dbReference>
<gene>
    <name evidence="9" type="ORF">BJX63DRAFT_397941</name>
</gene>
<evidence type="ECO:0000256" key="6">
    <source>
        <dbReference type="ARBA" id="ARBA00023163"/>
    </source>
</evidence>